<dbReference type="RefSeq" id="XP_009657509.1">
    <property type="nucleotide sequence ID" value="XM_009659214.1"/>
</dbReference>
<organism evidence="1 2">
    <name type="scientific">Verticillium dahliae (strain VdLs.17 / ATCC MYA-4575 / FGSC 10137)</name>
    <name type="common">Verticillium wilt</name>
    <dbReference type="NCBI Taxonomy" id="498257"/>
    <lineage>
        <taxon>Eukaryota</taxon>
        <taxon>Fungi</taxon>
        <taxon>Dikarya</taxon>
        <taxon>Ascomycota</taxon>
        <taxon>Pezizomycotina</taxon>
        <taxon>Sordariomycetes</taxon>
        <taxon>Hypocreomycetidae</taxon>
        <taxon>Glomerellales</taxon>
        <taxon>Plectosphaerellaceae</taxon>
        <taxon>Verticillium</taxon>
    </lineage>
</organism>
<dbReference type="GeneID" id="20707663"/>
<name>G2X8Q9_VERDV</name>
<evidence type="ECO:0000313" key="2">
    <source>
        <dbReference type="Proteomes" id="UP000001611"/>
    </source>
</evidence>
<dbReference type="HOGENOM" id="CLU_1866687_0_0_1"/>
<keyword evidence="2" id="KW-1185">Reference proteome</keyword>
<reference evidence="1 2" key="1">
    <citation type="submission" date="2008-03" db="EMBL/GenBank/DDBJ databases">
        <title>The Genome Sequence of Verticillium dahliae VdLs.17.</title>
        <authorList>
            <consortium name="The Broad Institute Genome Sequencing Platform"/>
            <person name="Ma L.-J.J."/>
            <person name="Klosterman S.J."/>
            <person name="Subbarao K."/>
            <person name="Dobinson K."/>
            <person name="Veronese P."/>
            <person name="Kang S."/>
            <person name="Gold S.E."/>
            <person name="Young S."/>
            <person name="Jaffe D."/>
            <person name="Gnerre S."/>
            <person name="Berlin A."/>
            <person name="Heiman D."/>
            <person name="Hepburn T."/>
            <person name="Sykes S."/>
            <person name="Alvarado L."/>
            <person name="Kodira C.D."/>
            <person name="Lander E."/>
            <person name="Galagan J."/>
            <person name="Nusbaum C."/>
            <person name="Birren B."/>
        </authorList>
    </citation>
    <scope>NUCLEOTIDE SEQUENCE [LARGE SCALE GENOMIC DNA]</scope>
    <source>
        <strain evidence="2">VdLs.17 / ATCC MYA-4575 / FGSC 10137</strain>
    </source>
</reference>
<dbReference type="AlphaFoldDB" id="G2X8Q9"/>
<proteinExistence type="predicted"/>
<protein>
    <submittedName>
        <fullName evidence="1">Uncharacterized protein</fullName>
    </submittedName>
</protein>
<evidence type="ECO:0000313" key="1">
    <source>
        <dbReference type="EMBL" id="EGY15346.1"/>
    </source>
</evidence>
<dbReference type="EMBL" id="DS572707">
    <property type="protein sequence ID" value="EGY15346.1"/>
    <property type="molecule type" value="Genomic_DNA"/>
</dbReference>
<dbReference type="Proteomes" id="UP000001611">
    <property type="component" value="Unassembled WGS sequence"/>
</dbReference>
<dbReference type="InParanoid" id="G2X8Q9"/>
<gene>
    <name evidence="1" type="ORF">VDAG_06200</name>
</gene>
<reference evidence="2" key="2">
    <citation type="journal article" date="2011" name="PLoS Pathog.">
        <title>Comparative genomics yields insights into niche adaptation of plant vascular wilt pathogens.</title>
        <authorList>
            <person name="Klosterman S.J."/>
            <person name="Subbarao K.V."/>
            <person name="Kang S."/>
            <person name="Veronese P."/>
            <person name="Gold S.E."/>
            <person name="Thomma B.P.H.J."/>
            <person name="Chen Z."/>
            <person name="Henrissat B."/>
            <person name="Lee Y.-H."/>
            <person name="Park J."/>
            <person name="Garcia-Pedrajas M.D."/>
            <person name="Barbara D.J."/>
            <person name="Anchieta A."/>
            <person name="de Jonge R."/>
            <person name="Santhanam P."/>
            <person name="Maruthachalam K."/>
            <person name="Atallah Z."/>
            <person name="Amyotte S.G."/>
            <person name="Paz Z."/>
            <person name="Inderbitzin P."/>
            <person name="Hayes R.J."/>
            <person name="Heiman D.I."/>
            <person name="Young S."/>
            <person name="Zeng Q."/>
            <person name="Engels R."/>
            <person name="Galagan J."/>
            <person name="Cuomo C.A."/>
            <person name="Dobinson K.F."/>
            <person name="Ma L.-J."/>
        </authorList>
    </citation>
    <scope>NUCLEOTIDE SEQUENCE [LARGE SCALE GENOMIC DNA]</scope>
    <source>
        <strain evidence="2">VdLs.17 / ATCC MYA-4575 / FGSC 10137</strain>
    </source>
</reference>
<accession>G2X8Q9</accession>
<sequence>MTSNACQTGVTVSDNHSSPFLDRFLEGDWPDSWHTQRENATFVTTARQIGARNVHPFSLVLAAPAATDCARRTAPRARVSDVLKSMVSSTNLRSDLNQINEYSRQVKDDSLVTPGLDTVLSIQDGQHACVPELAKTK</sequence>
<dbReference type="KEGG" id="vda:VDAG_06200"/>